<reference evidence="3 4" key="1">
    <citation type="submission" date="2013-10" db="EMBL/GenBank/DDBJ databases">
        <title>Salinisphaera japonica YTM-1 Genome Sequencing.</title>
        <authorList>
            <person name="Lai Q."/>
            <person name="Li C."/>
            <person name="Shao Z."/>
        </authorList>
    </citation>
    <scope>NUCLEOTIDE SEQUENCE [LARGE SCALE GENOMIC DNA]</scope>
    <source>
        <strain evidence="3 4">YTM-1</strain>
    </source>
</reference>
<name>A0A423Q1F6_9GAMM</name>
<accession>A0A423Q1F6</accession>
<evidence type="ECO:0000313" key="4">
    <source>
        <dbReference type="Proteomes" id="UP000285310"/>
    </source>
</evidence>
<protein>
    <recommendedName>
        <fullName evidence="2">AB hydrolase-1 domain-containing protein</fullName>
    </recommendedName>
</protein>
<evidence type="ECO:0000259" key="2">
    <source>
        <dbReference type="Pfam" id="PF00561"/>
    </source>
</evidence>
<evidence type="ECO:0000256" key="1">
    <source>
        <dbReference type="SAM" id="MobiDB-lite"/>
    </source>
</evidence>
<organism evidence="3 4">
    <name type="scientific">Salinisphaera japonica YTM-1</name>
    <dbReference type="NCBI Taxonomy" id="1209778"/>
    <lineage>
        <taxon>Bacteria</taxon>
        <taxon>Pseudomonadati</taxon>
        <taxon>Pseudomonadota</taxon>
        <taxon>Gammaproteobacteria</taxon>
        <taxon>Salinisphaerales</taxon>
        <taxon>Salinisphaeraceae</taxon>
        <taxon>Salinisphaera</taxon>
    </lineage>
</organism>
<dbReference type="InterPro" id="IPR000073">
    <property type="entry name" value="AB_hydrolase_1"/>
</dbReference>
<dbReference type="InParanoid" id="A0A423Q1F6"/>
<dbReference type="OrthoDB" id="7616518at2"/>
<feature type="domain" description="AB hydrolase-1" evidence="2">
    <location>
        <begin position="50"/>
        <end position="274"/>
    </location>
</feature>
<comment type="caution">
    <text evidence="3">The sequence shown here is derived from an EMBL/GenBank/DDBJ whole genome shotgun (WGS) entry which is preliminary data.</text>
</comment>
<dbReference type="AlphaFoldDB" id="A0A423Q1F6"/>
<dbReference type="InterPro" id="IPR029058">
    <property type="entry name" value="AB_hydrolase_fold"/>
</dbReference>
<dbReference type="PANTHER" id="PTHR43798:SF33">
    <property type="entry name" value="HYDROLASE, PUTATIVE (AFU_ORTHOLOGUE AFUA_2G14860)-RELATED"/>
    <property type="match status" value="1"/>
</dbReference>
<dbReference type="SUPFAM" id="SSF53474">
    <property type="entry name" value="alpha/beta-Hydrolases"/>
    <property type="match status" value="1"/>
</dbReference>
<keyword evidence="4" id="KW-1185">Reference proteome</keyword>
<dbReference type="GO" id="GO:0016020">
    <property type="term" value="C:membrane"/>
    <property type="evidence" value="ECO:0007669"/>
    <property type="project" value="TreeGrafter"/>
</dbReference>
<evidence type="ECO:0000313" key="3">
    <source>
        <dbReference type="EMBL" id="ROO32351.1"/>
    </source>
</evidence>
<sequence>MMAQATPRGARRALPPAQSALRRRTRMQIDWLDVDGVRLRYGLRRGAGRPMVLLGTLGTHLDMLLPLVDALDDIEVIIPEMPGAGASPALRLPRGMGWHARLLKTFLARLGYDSAVNVVGLGWGAALAQSFALDDSHPVNRLVLAASTVGVGINALNTNSLRRFNAIRRFHADEATPDGMSGLYNGLVRQTPPKTAVAREHLAAPELHGYINQLVSRVGWMTIHRLHNLMCPTLVMAGDDDSIAPLYQSRLLYWLIPKSHVHIVRGGGHLFLLLRANECAAVIQRFINERRYDGTDNADYYALRGLPADGQIAPPAGQEG</sequence>
<dbReference type="InterPro" id="IPR050266">
    <property type="entry name" value="AB_hydrolase_sf"/>
</dbReference>
<dbReference type="Pfam" id="PF00561">
    <property type="entry name" value="Abhydrolase_1"/>
    <property type="match status" value="1"/>
</dbReference>
<dbReference type="PANTHER" id="PTHR43798">
    <property type="entry name" value="MONOACYLGLYCEROL LIPASE"/>
    <property type="match status" value="1"/>
</dbReference>
<proteinExistence type="predicted"/>
<dbReference type="Gene3D" id="3.40.50.1820">
    <property type="entry name" value="alpha/beta hydrolase"/>
    <property type="match status" value="1"/>
</dbReference>
<dbReference type="PRINTS" id="PR00111">
    <property type="entry name" value="ABHYDROLASE"/>
</dbReference>
<dbReference type="Proteomes" id="UP000285310">
    <property type="component" value="Unassembled WGS sequence"/>
</dbReference>
<feature type="region of interest" description="Disordered" evidence="1">
    <location>
        <begin position="1"/>
        <end position="21"/>
    </location>
</feature>
<gene>
    <name evidence="3" type="ORF">SAJA_01425</name>
</gene>
<dbReference type="EMBL" id="AYKG01000002">
    <property type="protein sequence ID" value="ROO32351.1"/>
    <property type="molecule type" value="Genomic_DNA"/>
</dbReference>